<name>A0AAY4C3S9_9TELE</name>
<dbReference type="GO" id="GO:0005179">
    <property type="term" value="F:hormone activity"/>
    <property type="evidence" value="ECO:0007669"/>
    <property type="project" value="InterPro"/>
</dbReference>
<evidence type="ECO:0000313" key="6">
    <source>
        <dbReference type="Ensembl" id="ENSDCDP00010027825.1"/>
    </source>
</evidence>
<keyword evidence="4" id="KW-0964">Secreted</keyword>
<evidence type="ECO:0000313" key="7">
    <source>
        <dbReference type="Proteomes" id="UP000694580"/>
    </source>
</evidence>
<proteinExistence type="inferred from homology"/>
<evidence type="ECO:0000256" key="5">
    <source>
        <dbReference type="ARBA" id="ARBA00030981"/>
    </source>
</evidence>
<accession>A0AAY4C3S9</accession>
<evidence type="ECO:0000256" key="4">
    <source>
        <dbReference type="ARBA" id="ARBA00022525"/>
    </source>
</evidence>
<comment type="subcellular location">
    <subcellularLocation>
        <location evidence="1">Secreted</location>
    </subcellularLocation>
</comment>
<dbReference type="GeneTree" id="ENSGT00980000199243"/>
<protein>
    <recommendedName>
        <fullName evidence="3">Leptin</fullName>
    </recommendedName>
    <alternativeName>
        <fullName evidence="5">Obesity factor</fullName>
    </alternativeName>
</protein>
<dbReference type="Ensembl" id="ENSDCDT00010034328.1">
    <property type="protein sequence ID" value="ENSDCDP00010027825.1"/>
    <property type="gene ID" value="ENSDCDG00010017527.1"/>
</dbReference>
<dbReference type="PANTHER" id="PTHR11724:SF1">
    <property type="entry name" value="LEPTIN"/>
    <property type="match status" value="1"/>
</dbReference>
<dbReference type="InterPro" id="IPR009079">
    <property type="entry name" value="4_helix_cytokine-like_core"/>
</dbReference>
<keyword evidence="7" id="KW-1185">Reference proteome</keyword>
<reference evidence="6" key="3">
    <citation type="submission" date="2025-09" db="UniProtKB">
        <authorList>
            <consortium name="Ensembl"/>
        </authorList>
    </citation>
    <scope>IDENTIFICATION</scope>
</reference>
<dbReference type="Gene3D" id="1.20.1250.10">
    <property type="match status" value="1"/>
</dbReference>
<evidence type="ECO:0000256" key="2">
    <source>
        <dbReference type="ARBA" id="ARBA00005834"/>
    </source>
</evidence>
<dbReference type="AlphaFoldDB" id="A0AAY4C3S9"/>
<dbReference type="GO" id="GO:0005576">
    <property type="term" value="C:extracellular region"/>
    <property type="evidence" value="ECO:0007669"/>
    <property type="project" value="UniProtKB-SubCell"/>
</dbReference>
<reference evidence="6" key="2">
    <citation type="submission" date="2025-08" db="UniProtKB">
        <authorList>
            <consortium name="Ensembl"/>
        </authorList>
    </citation>
    <scope>IDENTIFICATION</scope>
</reference>
<evidence type="ECO:0000256" key="3">
    <source>
        <dbReference type="ARBA" id="ARBA00021421"/>
    </source>
</evidence>
<dbReference type="Proteomes" id="UP000694580">
    <property type="component" value="Chromosome 15"/>
</dbReference>
<dbReference type="PANTHER" id="PTHR11724">
    <property type="entry name" value="LEPTIN"/>
    <property type="match status" value="1"/>
</dbReference>
<sequence>IRTEMIRTLAKTTEARIKRIRAEHFQMSAEISFGNSQEIPIEGLNSILTHLGALQAKLRFPPTHRLRQVEEDVDSLLGYLREMALVQGCAPPKLGRDPHKADAPFPITANYLSLLDLQMFLEKLCLNLDKLKPYIRDVDTGEHGT</sequence>
<comment type="similarity">
    <text evidence="2">Belongs to the leptin family.</text>
</comment>
<dbReference type="InterPro" id="IPR000065">
    <property type="entry name" value="Leptin"/>
</dbReference>
<evidence type="ECO:0000256" key="1">
    <source>
        <dbReference type="ARBA" id="ARBA00004613"/>
    </source>
</evidence>
<dbReference type="SUPFAM" id="SSF47266">
    <property type="entry name" value="4-helical cytokines"/>
    <property type="match status" value="1"/>
</dbReference>
<reference evidence="6 7" key="1">
    <citation type="submission" date="2020-06" db="EMBL/GenBank/DDBJ databases">
        <authorList>
            <consortium name="Wellcome Sanger Institute Data Sharing"/>
        </authorList>
    </citation>
    <scope>NUCLEOTIDE SEQUENCE [LARGE SCALE GENOMIC DNA]</scope>
</reference>
<organism evidence="6 7">
    <name type="scientific">Denticeps clupeoides</name>
    <name type="common">denticle herring</name>
    <dbReference type="NCBI Taxonomy" id="299321"/>
    <lineage>
        <taxon>Eukaryota</taxon>
        <taxon>Metazoa</taxon>
        <taxon>Chordata</taxon>
        <taxon>Craniata</taxon>
        <taxon>Vertebrata</taxon>
        <taxon>Euteleostomi</taxon>
        <taxon>Actinopterygii</taxon>
        <taxon>Neopterygii</taxon>
        <taxon>Teleostei</taxon>
        <taxon>Clupei</taxon>
        <taxon>Clupeiformes</taxon>
        <taxon>Denticipitoidei</taxon>
        <taxon>Denticipitidae</taxon>
        <taxon>Denticeps</taxon>
    </lineage>
</organism>